<gene>
    <name evidence="2" type="ORF">CPAR01_15480</name>
</gene>
<evidence type="ECO:0000313" key="3">
    <source>
        <dbReference type="Proteomes" id="UP001241169"/>
    </source>
</evidence>
<sequence>MDTCTTFSQGQNQRSVFFLLLQPCANGCRKGKQGATAGEDENKQEADRRFKRENKPEVPQATSYRHQPEVFRSKKRQRDANVTSDTRAFPLQGSELLCNHADHRMRWEAAKQMRVSSRSASEADAFSMASHHLNPRKRPELRGEKLSPVLGPCSQLFALVESLKQKEEET</sequence>
<organism evidence="2 3">
    <name type="scientific">Colletotrichum paranaense</name>
    <dbReference type="NCBI Taxonomy" id="1914294"/>
    <lineage>
        <taxon>Eukaryota</taxon>
        <taxon>Fungi</taxon>
        <taxon>Dikarya</taxon>
        <taxon>Ascomycota</taxon>
        <taxon>Pezizomycotina</taxon>
        <taxon>Sordariomycetes</taxon>
        <taxon>Hypocreomycetidae</taxon>
        <taxon>Glomerellales</taxon>
        <taxon>Glomerellaceae</taxon>
        <taxon>Colletotrichum</taxon>
        <taxon>Colletotrichum acutatum species complex</taxon>
    </lineage>
</organism>
<reference evidence="2 3" key="1">
    <citation type="submission" date="2016-10" db="EMBL/GenBank/DDBJ databases">
        <title>The genome sequence of Colletotrichum fioriniae PJ7.</title>
        <authorList>
            <person name="Baroncelli R."/>
        </authorList>
    </citation>
    <scope>NUCLEOTIDE SEQUENCE [LARGE SCALE GENOMIC DNA]</scope>
    <source>
        <strain evidence="2 3">IMI 384185</strain>
    </source>
</reference>
<keyword evidence="3" id="KW-1185">Reference proteome</keyword>
<dbReference type="GeneID" id="85383628"/>
<protein>
    <submittedName>
        <fullName evidence="2">Uncharacterized protein</fullName>
    </submittedName>
</protein>
<dbReference type="Proteomes" id="UP001241169">
    <property type="component" value="Unassembled WGS sequence"/>
</dbReference>
<accession>A0ABQ9RZB1</accession>
<dbReference type="RefSeq" id="XP_060341729.1">
    <property type="nucleotide sequence ID" value="XM_060499729.1"/>
</dbReference>
<dbReference type="EMBL" id="MOPA01000019">
    <property type="protein sequence ID" value="KAK1519987.1"/>
    <property type="molecule type" value="Genomic_DNA"/>
</dbReference>
<name>A0ABQ9RZB1_9PEZI</name>
<feature type="region of interest" description="Disordered" evidence="1">
    <location>
        <begin position="121"/>
        <end position="146"/>
    </location>
</feature>
<proteinExistence type="predicted"/>
<comment type="caution">
    <text evidence="2">The sequence shown here is derived from an EMBL/GenBank/DDBJ whole genome shotgun (WGS) entry which is preliminary data.</text>
</comment>
<feature type="compositionally biased region" description="Basic and acidic residues" evidence="1">
    <location>
        <begin position="40"/>
        <end position="56"/>
    </location>
</feature>
<evidence type="ECO:0000256" key="1">
    <source>
        <dbReference type="SAM" id="MobiDB-lite"/>
    </source>
</evidence>
<feature type="region of interest" description="Disordered" evidence="1">
    <location>
        <begin position="29"/>
        <end position="87"/>
    </location>
</feature>
<evidence type="ECO:0000313" key="2">
    <source>
        <dbReference type="EMBL" id="KAK1519987.1"/>
    </source>
</evidence>